<dbReference type="EMBL" id="JADIMO010000111">
    <property type="protein sequence ID" value="MBO8445764.1"/>
    <property type="molecule type" value="Genomic_DNA"/>
</dbReference>
<feature type="transmembrane region" description="Helical" evidence="1">
    <location>
        <begin position="183"/>
        <end position="205"/>
    </location>
</feature>
<evidence type="ECO:0000313" key="2">
    <source>
        <dbReference type="EMBL" id="MBO8445764.1"/>
    </source>
</evidence>
<keyword evidence="1" id="KW-0472">Membrane</keyword>
<dbReference type="PANTHER" id="PTHR35804:SF1">
    <property type="entry name" value="LYSINE EXPORTER LYSO"/>
    <property type="match status" value="1"/>
</dbReference>
<dbReference type="InterPro" id="IPR005642">
    <property type="entry name" value="LysO"/>
</dbReference>
<dbReference type="GO" id="GO:0005886">
    <property type="term" value="C:plasma membrane"/>
    <property type="evidence" value="ECO:0007669"/>
    <property type="project" value="TreeGrafter"/>
</dbReference>
<keyword evidence="1" id="KW-1133">Transmembrane helix</keyword>
<feature type="transmembrane region" description="Helical" evidence="1">
    <location>
        <begin position="66"/>
        <end position="85"/>
    </location>
</feature>
<dbReference type="PANTHER" id="PTHR35804">
    <property type="entry name" value="LYSINE EXPORTER LYSO"/>
    <property type="match status" value="1"/>
</dbReference>
<dbReference type="Proteomes" id="UP000823619">
    <property type="component" value="Unassembled WGS sequence"/>
</dbReference>
<dbReference type="PROSITE" id="PS51257">
    <property type="entry name" value="PROKAR_LIPOPROTEIN"/>
    <property type="match status" value="1"/>
</dbReference>
<evidence type="ECO:0000256" key="1">
    <source>
        <dbReference type="SAM" id="Phobius"/>
    </source>
</evidence>
<reference evidence="2" key="2">
    <citation type="journal article" date="2021" name="PeerJ">
        <title>Extensive microbial diversity within the chicken gut microbiome revealed by metagenomics and culture.</title>
        <authorList>
            <person name="Gilroy R."/>
            <person name="Ravi A."/>
            <person name="Getino M."/>
            <person name="Pursley I."/>
            <person name="Horton D.L."/>
            <person name="Alikhan N.F."/>
            <person name="Baker D."/>
            <person name="Gharbi K."/>
            <person name="Hall N."/>
            <person name="Watson M."/>
            <person name="Adriaenssens E.M."/>
            <person name="Foster-Nyarko E."/>
            <person name="Jarju S."/>
            <person name="Secka A."/>
            <person name="Antonio M."/>
            <person name="Oren A."/>
            <person name="Chaudhuri R.R."/>
            <person name="La Ragione R."/>
            <person name="Hildebrand F."/>
            <person name="Pallen M.J."/>
        </authorList>
    </citation>
    <scope>NUCLEOTIDE SEQUENCE</scope>
    <source>
        <strain evidence="2">D5-748</strain>
    </source>
</reference>
<sequence>MKGTLAVLAVFAAGCIAGWAGWLPFDPEDENITMYILYALMFLVGLSIGSNPDLKGIISSVRPKLLLLPAASILGTLAFSAAASLFLRSRGVTDCLAVGSGMGYYSLSSILISQYKEASLGAQLAAELGTIALLTNIFRELFTLVATPILAKKVSPLAPIASAGATAMDVCLPVILKYTGNRFMPAAVISGIVSDFSVPFLVSFFCSL</sequence>
<gene>
    <name evidence="2" type="ORF">IAC23_08785</name>
</gene>
<feature type="transmembrane region" description="Helical" evidence="1">
    <location>
        <begin position="36"/>
        <end position="54"/>
    </location>
</feature>
<dbReference type="Pfam" id="PF03956">
    <property type="entry name" value="Lys_export"/>
    <property type="match status" value="1"/>
</dbReference>
<protein>
    <submittedName>
        <fullName evidence="2">Lysine exporter LysO family protein</fullName>
    </submittedName>
</protein>
<keyword evidence="1" id="KW-0812">Transmembrane</keyword>
<reference evidence="2" key="1">
    <citation type="submission" date="2020-10" db="EMBL/GenBank/DDBJ databases">
        <authorList>
            <person name="Gilroy R."/>
        </authorList>
    </citation>
    <scope>NUCLEOTIDE SEQUENCE</scope>
    <source>
        <strain evidence="2">D5-748</strain>
    </source>
</reference>
<evidence type="ECO:0000313" key="3">
    <source>
        <dbReference type="Proteomes" id="UP000823619"/>
    </source>
</evidence>
<accession>A0A9D9EIR3</accession>
<name>A0A9D9EIR3_9BACT</name>
<dbReference type="GO" id="GO:0015661">
    <property type="term" value="F:L-lysine efflux transmembrane transporter activity"/>
    <property type="evidence" value="ECO:0007669"/>
    <property type="project" value="InterPro"/>
</dbReference>
<dbReference type="AlphaFoldDB" id="A0A9D9EIR3"/>
<comment type="caution">
    <text evidence="2">The sequence shown here is derived from an EMBL/GenBank/DDBJ whole genome shotgun (WGS) entry which is preliminary data.</text>
</comment>
<proteinExistence type="predicted"/>
<organism evidence="2 3">
    <name type="scientific">Candidatus Cryptobacteroides merdavium</name>
    <dbReference type="NCBI Taxonomy" id="2840769"/>
    <lineage>
        <taxon>Bacteria</taxon>
        <taxon>Pseudomonadati</taxon>
        <taxon>Bacteroidota</taxon>
        <taxon>Bacteroidia</taxon>
        <taxon>Bacteroidales</taxon>
        <taxon>Candidatus Cryptobacteroides</taxon>
    </lineage>
</organism>